<dbReference type="PANTHER" id="PTHR35585">
    <property type="entry name" value="HHE DOMAIN PROTEIN (AFU_ORTHOLOGUE AFUA_4G00730)"/>
    <property type="match status" value="1"/>
</dbReference>
<evidence type="ECO:0000313" key="2">
    <source>
        <dbReference type="EMBL" id="WQH17172.1"/>
    </source>
</evidence>
<proteinExistence type="predicted"/>
<gene>
    <name evidence="2" type="ORF">SR882_04505</name>
</gene>
<keyword evidence="3" id="KW-1185">Reference proteome</keyword>
<evidence type="ECO:0000259" key="1">
    <source>
        <dbReference type="Pfam" id="PF01814"/>
    </source>
</evidence>
<sequence length="147" mass="17331">MEIFEALREDHDTQRDLLARLVETEGNTQTRRDLLRLTRNALVHHEVAEERYFYTPLMEADLTQEQARHSIAEHHEIDELIKTLESTDPSATAWLGHARKLQELVTHHLDEEEHQVFQQAGKVLGDEEKRDLARRYRRKMKEQAVGD</sequence>
<dbReference type="Pfam" id="PF01814">
    <property type="entry name" value="Hemerythrin"/>
    <property type="match status" value="1"/>
</dbReference>
<dbReference type="RefSeq" id="WP_322522152.1">
    <property type="nucleotide sequence ID" value="NZ_CP140153.1"/>
</dbReference>
<accession>A0ABZ0YYB0</accession>
<feature type="domain" description="Hemerythrin-like" evidence="1">
    <location>
        <begin position="3"/>
        <end position="119"/>
    </location>
</feature>
<dbReference type="CDD" id="cd12108">
    <property type="entry name" value="Hr-like"/>
    <property type="match status" value="1"/>
</dbReference>
<protein>
    <submittedName>
        <fullName evidence="2">Hemerythrin domain-containing protein</fullName>
    </submittedName>
</protein>
<reference evidence="2 3" key="1">
    <citation type="submission" date="2023-11" db="EMBL/GenBank/DDBJ databases">
        <title>MicrobeMod: A computational toolkit for identifying prokaryotic methylation and restriction-modification with nanopore sequencing.</title>
        <authorList>
            <person name="Crits-Christoph A."/>
            <person name="Kang S.C."/>
            <person name="Lee H."/>
            <person name="Ostrov N."/>
        </authorList>
    </citation>
    <scope>NUCLEOTIDE SEQUENCE [LARGE SCALE GENOMIC DNA]</scope>
    <source>
        <strain evidence="2 3">ATCC 49870</strain>
    </source>
</reference>
<name>A0ABZ0YYB0_9GAMM</name>
<evidence type="ECO:0000313" key="3">
    <source>
        <dbReference type="Proteomes" id="UP001327459"/>
    </source>
</evidence>
<dbReference type="Proteomes" id="UP001327459">
    <property type="component" value="Chromosome"/>
</dbReference>
<dbReference type="Gene3D" id="1.20.120.520">
    <property type="entry name" value="nmb1532 protein domain like"/>
    <property type="match status" value="1"/>
</dbReference>
<dbReference type="InterPro" id="IPR012312">
    <property type="entry name" value="Hemerythrin-like"/>
</dbReference>
<dbReference type="EMBL" id="CP140153">
    <property type="protein sequence ID" value="WQH17172.1"/>
    <property type="molecule type" value="Genomic_DNA"/>
</dbReference>
<organism evidence="2 3">
    <name type="scientific">Guyparkeria halophila</name>
    <dbReference type="NCBI Taxonomy" id="47960"/>
    <lineage>
        <taxon>Bacteria</taxon>
        <taxon>Pseudomonadati</taxon>
        <taxon>Pseudomonadota</taxon>
        <taxon>Gammaproteobacteria</taxon>
        <taxon>Chromatiales</taxon>
        <taxon>Thioalkalibacteraceae</taxon>
        <taxon>Guyparkeria</taxon>
    </lineage>
</organism>
<dbReference type="PANTHER" id="PTHR35585:SF1">
    <property type="entry name" value="HHE DOMAIN PROTEIN (AFU_ORTHOLOGUE AFUA_4G00730)"/>
    <property type="match status" value="1"/>
</dbReference>